<evidence type="ECO:0000313" key="8">
    <source>
        <dbReference type="Proteomes" id="UP000225706"/>
    </source>
</evidence>
<dbReference type="STRING" id="50429.A0A2B4S1F1"/>
<evidence type="ECO:0000256" key="3">
    <source>
        <dbReference type="ARBA" id="ARBA00022989"/>
    </source>
</evidence>
<protein>
    <submittedName>
        <fullName evidence="7">Proton-coupled amino acid transporter 4</fullName>
    </submittedName>
</protein>
<keyword evidence="4 5" id="KW-0472">Membrane</keyword>
<dbReference type="OrthoDB" id="1684102at2759"/>
<feature type="transmembrane region" description="Helical" evidence="5">
    <location>
        <begin position="428"/>
        <end position="454"/>
    </location>
</feature>
<feature type="transmembrane region" description="Helical" evidence="5">
    <location>
        <begin position="281"/>
        <end position="305"/>
    </location>
</feature>
<dbReference type="PANTHER" id="PTHR22950">
    <property type="entry name" value="AMINO ACID TRANSPORTER"/>
    <property type="match status" value="1"/>
</dbReference>
<comment type="caution">
    <text evidence="7">The sequence shown here is derived from an EMBL/GenBank/DDBJ whole genome shotgun (WGS) entry which is preliminary data.</text>
</comment>
<comment type="subcellular location">
    <subcellularLocation>
        <location evidence="1">Membrane</location>
        <topology evidence="1">Multi-pass membrane protein</topology>
    </subcellularLocation>
</comment>
<evidence type="ECO:0000259" key="6">
    <source>
        <dbReference type="Pfam" id="PF01490"/>
    </source>
</evidence>
<evidence type="ECO:0000256" key="2">
    <source>
        <dbReference type="ARBA" id="ARBA00022692"/>
    </source>
</evidence>
<feature type="transmembrane region" description="Helical" evidence="5">
    <location>
        <begin position="317"/>
        <end position="338"/>
    </location>
</feature>
<evidence type="ECO:0000313" key="7">
    <source>
        <dbReference type="EMBL" id="PFX22620.1"/>
    </source>
</evidence>
<feature type="transmembrane region" description="Helical" evidence="5">
    <location>
        <begin position="466"/>
        <end position="489"/>
    </location>
</feature>
<gene>
    <name evidence="7" type="primary">SLC36A4</name>
    <name evidence="7" type="ORF">AWC38_SpisGene12866</name>
</gene>
<feature type="transmembrane region" description="Helical" evidence="5">
    <location>
        <begin position="183"/>
        <end position="200"/>
    </location>
</feature>
<feature type="domain" description="Amino acid transporter transmembrane" evidence="6">
    <location>
        <begin position="29"/>
        <end position="80"/>
    </location>
</feature>
<dbReference type="EMBL" id="LSMT01000234">
    <property type="protein sequence ID" value="PFX22620.1"/>
    <property type="molecule type" value="Genomic_DNA"/>
</dbReference>
<feature type="transmembrane region" description="Helical" evidence="5">
    <location>
        <begin position="405"/>
        <end position="422"/>
    </location>
</feature>
<dbReference type="GO" id="GO:0015179">
    <property type="term" value="F:L-amino acid transmembrane transporter activity"/>
    <property type="evidence" value="ECO:0007669"/>
    <property type="project" value="TreeGrafter"/>
</dbReference>
<feature type="transmembrane region" description="Helical" evidence="5">
    <location>
        <begin position="250"/>
        <end position="269"/>
    </location>
</feature>
<keyword evidence="8" id="KW-1185">Reference proteome</keyword>
<evidence type="ECO:0000256" key="5">
    <source>
        <dbReference type="SAM" id="Phobius"/>
    </source>
</evidence>
<feature type="transmembrane region" description="Helical" evidence="5">
    <location>
        <begin position="212"/>
        <end position="230"/>
    </location>
</feature>
<feature type="transmembrane region" description="Helical" evidence="5">
    <location>
        <begin position="129"/>
        <end position="150"/>
    </location>
</feature>
<reference evidence="8" key="1">
    <citation type="journal article" date="2017" name="bioRxiv">
        <title>Comparative analysis of the genomes of Stylophora pistillata and Acropora digitifera provides evidence for extensive differences between species of corals.</title>
        <authorList>
            <person name="Voolstra C.R."/>
            <person name="Li Y."/>
            <person name="Liew Y.J."/>
            <person name="Baumgarten S."/>
            <person name="Zoccola D."/>
            <person name="Flot J.-F."/>
            <person name="Tambutte S."/>
            <person name="Allemand D."/>
            <person name="Aranda M."/>
        </authorList>
    </citation>
    <scope>NUCLEOTIDE SEQUENCE [LARGE SCALE GENOMIC DNA]</scope>
</reference>
<accession>A0A2B4S1F1</accession>
<dbReference type="Pfam" id="PF01490">
    <property type="entry name" value="Aa_trans"/>
    <property type="match status" value="2"/>
</dbReference>
<keyword evidence="2 5" id="KW-0812">Transmembrane</keyword>
<dbReference type="InterPro" id="IPR013057">
    <property type="entry name" value="AA_transpt_TM"/>
</dbReference>
<proteinExistence type="predicted"/>
<name>A0A2B4S1F1_STYPI</name>
<sequence length="495" mass="53884">MTGIGYKKMSSSASVPLIRPSVFRQVTDFANVFKAFIGTNWIGLPFAFKQSGIVLGCVGILIIALITDHCCQLIIKCKKAAVQIVLDSAAPKSGDVESQDTDMADMRNTVEKRMFFGEIGRIALGKKGVFLVNAALLATQYGFCIGYFIFLGNTITSMFPTPHNSSISTSTTAKSHVNYHPPAFALLILVPLIPLILFSYIRSIRKLGPVSFVANVALLVAFVSVVGYMLSGLKFKLKEIKLSNWATFPVFFGQVTSAYEGIGTLIPIETSMAENRHRFPLYLHFAVGSLSVILGCFGILGYTVYGEEVDQIVTESFPSGVLIQVVRCLLCFAILLTYPLQVFPVIEIIEGWLFTTDCNTAVEISTNIDSESSEASVALQASETSWLLAPEIPKQKSLARKWKKNLLRTFIVLTTAGIAIALKDDFAYVSAIVGSIGSATLGFILPCVFHLVLCKDSNTRLIKVKDCLFIAFGIIGGVVGVTITIKQIVQQFTKS</sequence>
<evidence type="ECO:0000256" key="4">
    <source>
        <dbReference type="ARBA" id="ARBA00023136"/>
    </source>
</evidence>
<dbReference type="AlphaFoldDB" id="A0A2B4S1F1"/>
<dbReference type="Proteomes" id="UP000225706">
    <property type="component" value="Unassembled WGS sequence"/>
</dbReference>
<feature type="domain" description="Amino acid transporter transmembrane" evidence="6">
    <location>
        <begin position="109"/>
        <end position="485"/>
    </location>
</feature>
<organism evidence="7 8">
    <name type="scientific">Stylophora pistillata</name>
    <name type="common">Smooth cauliflower coral</name>
    <dbReference type="NCBI Taxonomy" id="50429"/>
    <lineage>
        <taxon>Eukaryota</taxon>
        <taxon>Metazoa</taxon>
        <taxon>Cnidaria</taxon>
        <taxon>Anthozoa</taxon>
        <taxon>Hexacorallia</taxon>
        <taxon>Scleractinia</taxon>
        <taxon>Astrocoeniina</taxon>
        <taxon>Pocilloporidae</taxon>
        <taxon>Stylophora</taxon>
    </lineage>
</organism>
<feature type="transmembrane region" description="Helical" evidence="5">
    <location>
        <begin position="53"/>
        <end position="75"/>
    </location>
</feature>
<dbReference type="PANTHER" id="PTHR22950:SF700">
    <property type="entry name" value="AMINO ACID TRANSPORTER TRANSMEMBRANE DOMAIN-CONTAINING PROTEIN"/>
    <property type="match status" value="1"/>
</dbReference>
<dbReference type="GO" id="GO:0005774">
    <property type="term" value="C:vacuolar membrane"/>
    <property type="evidence" value="ECO:0007669"/>
    <property type="project" value="TreeGrafter"/>
</dbReference>
<evidence type="ECO:0000256" key="1">
    <source>
        <dbReference type="ARBA" id="ARBA00004141"/>
    </source>
</evidence>
<keyword evidence="3 5" id="KW-1133">Transmembrane helix</keyword>